<comment type="caution">
    <text evidence="4">The sequence shown here is derived from an EMBL/GenBank/DDBJ whole genome shotgun (WGS) entry which is preliminary data.</text>
</comment>
<gene>
    <name evidence="4" type="ORF">GH714_009184</name>
</gene>
<protein>
    <recommendedName>
        <fullName evidence="6">Pentacotripeptide-repeat region of PRORP domain-containing protein</fullName>
    </recommendedName>
</protein>
<dbReference type="Pfam" id="PF12854">
    <property type="entry name" value="PPR_1"/>
    <property type="match status" value="2"/>
</dbReference>
<dbReference type="Pfam" id="PF13812">
    <property type="entry name" value="PPR_3"/>
    <property type="match status" value="1"/>
</dbReference>
<dbReference type="InterPro" id="IPR011990">
    <property type="entry name" value="TPR-like_helical_dom_sf"/>
</dbReference>
<dbReference type="Gene3D" id="1.25.40.10">
    <property type="entry name" value="Tetratricopeptide repeat domain"/>
    <property type="match status" value="5"/>
</dbReference>
<dbReference type="SUPFAM" id="SSF81901">
    <property type="entry name" value="HCP-like"/>
    <property type="match status" value="1"/>
</dbReference>
<keyword evidence="5" id="KW-1185">Reference proteome</keyword>
<evidence type="ECO:0000256" key="3">
    <source>
        <dbReference type="SAM" id="MobiDB-lite"/>
    </source>
</evidence>
<evidence type="ECO:0000313" key="5">
    <source>
        <dbReference type="Proteomes" id="UP000467840"/>
    </source>
</evidence>
<sequence>MEGRPENIPNPQSLTESQVLETLTNILTSEKVPLQNLSPYIPHLSSSPNLIVSLLSSKALSHRPTTLLSFFKWAQTHLPPSISQSPLPLLSLLPPLLSHHKFSDAKSLLTSFIAADKTNVLHRHILHPPAGVEHTRTLRALLDTSIGAYVGSGRPHHAAQIFSKMKRLRLKPNLLTSNTLLNALVRYPSSHSVYLSKAIFSDVIKLGAQVNTNTFNILIYGCCLENKLGEAIGLIGKMAEFGCSPDNVTYNTILDVLCRIDEALRLRDEMENLKLFPDVVTYNTLINGCFECNNSPKAFGLIEEMEQKGVKLEAATYNILVKWYANEGSMDDAGKIIRAMEESGFSPNSVTYNTLISVHCKVGKLGEAIRMMNEGKESKRGYFVDEVSYGTLIMGYFKDEKPDKALKLWDEMKEKEIIPGIITYNSMIGGLCQSEKTDQAIDKLNELLESGLVPDETTYNTIIHGYCREGQVEKAFQFHNKMIDNSFKPDVFTFTYNTIIASLCKNGRFEEAFDLLAEMEEKKLGPDCYTYNAIIGGLANAGRIKEAEEFASKIVEMGKLQDQTLPLKKGQQMRASETPEESDPNSITFSEKINELCTQGKYKDAMQTFQESTQKGITLHKSTYIKLMEGLIKRRKSISKTTVL</sequence>
<feature type="region of interest" description="Disordered" evidence="3">
    <location>
        <begin position="566"/>
        <end position="588"/>
    </location>
</feature>
<feature type="repeat" description="PPR" evidence="2">
    <location>
        <begin position="211"/>
        <end position="245"/>
    </location>
</feature>
<proteinExistence type="predicted"/>
<feature type="repeat" description="PPR" evidence="2">
    <location>
        <begin position="585"/>
        <end position="619"/>
    </location>
</feature>
<accession>A0A6A6N368</accession>
<feature type="repeat" description="PPR" evidence="2">
    <location>
        <begin position="455"/>
        <end position="489"/>
    </location>
</feature>
<evidence type="ECO:0000256" key="2">
    <source>
        <dbReference type="PROSITE-ProRule" id="PRU00708"/>
    </source>
</evidence>
<feature type="repeat" description="PPR" evidence="2">
    <location>
        <begin position="313"/>
        <end position="347"/>
    </location>
</feature>
<feature type="repeat" description="PPR" evidence="2">
    <location>
        <begin position="492"/>
        <end position="526"/>
    </location>
</feature>
<dbReference type="Pfam" id="PF13041">
    <property type="entry name" value="PPR_2"/>
    <property type="match status" value="4"/>
</dbReference>
<name>A0A6A6N368_HEVBR</name>
<feature type="repeat" description="PPR" evidence="2">
    <location>
        <begin position="278"/>
        <end position="312"/>
    </location>
</feature>
<feature type="repeat" description="PPR" evidence="2">
    <location>
        <begin position="420"/>
        <end position="454"/>
    </location>
</feature>
<dbReference type="AlphaFoldDB" id="A0A6A6N368"/>
<dbReference type="PANTHER" id="PTHR47942">
    <property type="entry name" value="TETRATRICOPEPTIDE REPEAT (TPR)-LIKE SUPERFAMILY PROTEIN-RELATED"/>
    <property type="match status" value="1"/>
</dbReference>
<feature type="repeat" description="PPR" evidence="2">
    <location>
        <begin position="385"/>
        <end position="419"/>
    </location>
</feature>
<keyword evidence="1" id="KW-0677">Repeat</keyword>
<evidence type="ECO:0000256" key="1">
    <source>
        <dbReference type="ARBA" id="ARBA00022737"/>
    </source>
</evidence>
<feature type="repeat" description="PPR" evidence="2">
    <location>
        <begin position="527"/>
        <end position="561"/>
    </location>
</feature>
<evidence type="ECO:0008006" key="6">
    <source>
        <dbReference type="Google" id="ProtNLM"/>
    </source>
</evidence>
<feature type="repeat" description="PPR" evidence="2">
    <location>
        <begin position="348"/>
        <end position="378"/>
    </location>
</feature>
<evidence type="ECO:0000313" key="4">
    <source>
        <dbReference type="EMBL" id="KAF2318589.1"/>
    </source>
</evidence>
<organism evidence="4 5">
    <name type="scientific">Hevea brasiliensis</name>
    <name type="common">Para rubber tree</name>
    <name type="synonym">Siphonia brasiliensis</name>
    <dbReference type="NCBI Taxonomy" id="3981"/>
    <lineage>
        <taxon>Eukaryota</taxon>
        <taxon>Viridiplantae</taxon>
        <taxon>Streptophyta</taxon>
        <taxon>Embryophyta</taxon>
        <taxon>Tracheophyta</taxon>
        <taxon>Spermatophyta</taxon>
        <taxon>Magnoliopsida</taxon>
        <taxon>eudicotyledons</taxon>
        <taxon>Gunneridae</taxon>
        <taxon>Pentapetalae</taxon>
        <taxon>rosids</taxon>
        <taxon>fabids</taxon>
        <taxon>Malpighiales</taxon>
        <taxon>Euphorbiaceae</taxon>
        <taxon>Crotonoideae</taxon>
        <taxon>Micrandreae</taxon>
        <taxon>Hevea</taxon>
    </lineage>
</organism>
<dbReference type="PROSITE" id="PS51375">
    <property type="entry name" value="PPR"/>
    <property type="match status" value="10"/>
</dbReference>
<dbReference type="InterPro" id="IPR002885">
    <property type="entry name" value="PPR_rpt"/>
</dbReference>
<dbReference type="Proteomes" id="UP000467840">
    <property type="component" value="Chromosome 10"/>
</dbReference>
<dbReference type="PANTHER" id="PTHR47942:SF16">
    <property type="entry name" value="PENTATRICOPEPTIDE REPEAT DOMAIN CONTAINING PROTEIN-RELATED"/>
    <property type="match status" value="1"/>
</dbReference>
<dbReference type="NCBIfam" id="TIGR00756">
    <property type="entry name" value="PPR"/>
    <property type="match status" value="9"/>
</dbReference>
<dbReference type="InterPro" id="IPR051222">
    <property type="entry name" value="PPR/CCM1_RNA-binding"/>
</dbReference>
<reference evidence="4 5" key="1">
    <citation type="journal article" date="2020" name="Mol. Plant">
        <title>The Chromosome-Based Rubber Tree Genome Provides New Insights into Spurge Genome Evolution and Rubber Biosynthesis.</title>
        <authorList>
            <person name="Liu J."/>
            <person name="Shi C."/>
            <person name="Shi C.C."/>
            <person name="Li W."/>
            <person name="Zhang Q.J."/>
            <person name="Zhang Y."/>
            <person name="Li K."/>
            <person name="Lu H.F."/>
            <person name="Shi C."/>
            <person name="Zhu S.T."/>
            <person name="Xiao Z.Y."/>
            <person name="Nan H."/>
            <person name="Yue Y."/>
            <person name="Zhu X.G."/>
            <person name="Wu Y."/>
            <person name="Hong X.N."/>
            <person name="Fan G.Y."/>
            <person name="Tong Y."/>
            <person name="Zhang D."/>
            <person name="Mao C.L."/>
            <person name="Liu Y.L."/>
            <person name="Hao S.J."/>
            <person name="Liu W.Q."/>
            <person name="Lv M.Q."/>
            <person name="Zhang H.B."/>
            <person name="Liu Y."/>
            <person name="Hu-Tang G.R."/>
            <person name="Wang J.P."/>
            <person name="Wang J.H."/>
            <person name="Sun Y.H."/>
            <person name="Ni S.B."/>
            <person name="Chen W.B."/>
            <person name="Zhang X.C."/>
            <person name="Jiao Y.N."/>
            <person name="Eichler E.E."/>
            <person name="Li G.H."/>
            <person name="Liu X."/>
            <person name="Gao L.Z."/>
        </authorList>
    </citation>
    <scope>NUCLEOTIDE SEQUENCE [LARGE SCALE GENOMIC DNA]</scope>
    <source>
        <strain evidence="5">cv. GT1</strain>
        <tissue evidence="4">Leaf</tissue>
    </source>
</reference>
<dbReference type="EMBL" id="JAAGAX010000003">
    <property type="protein sequence ID" value="KAF2318589.1"/>
    <property type="molecule type" value="Genomic_DNA"/>
</dbReference>